<comment type="caution">
    <text evidence="1">The sequence shown here is derived from an EMBL/GenBank/DDBJ whole genome shotgun (WGS) entry which is preliminary data.</text>
</comment>
<accession>A0ABQ8JJ83</accession>
<sequence>MSFFSPSNQNVFTVNYFDHNDNIIRIFLQYSSQQLFNVFIPILSKLTYVNLVVRLRRRRADDDCDDDVVVVCDFSSMFIESLANDDDDVLAIDFRCTRNED</sequence>
<organism evidence="1 2">
    <name type="scientific">Dermatophagoides pteronyssinus</name>
    <name type="common">European house dust mite</name>
    <dbReference type="NCBI Taxonomy" id="6956"/>
    <lineage>
        <taxon>Eukaryota</taxon>
        <taxon>Metazoa</taxon>
        <taxon>Ecdysozoa</taxon>
        <taxon>Arthropoda</taxon>
        <taxon>Chelicerata</taxon>
        <taxon>Arachnida</taxon>
        <taxon>Acari</taxon>
        <taxon>Acariformes</taxon>
        <taxon>Sarcoptiformes</taxon>
        <taxon>Astigmata</taxon>
        <taxon>Psoroptidia</taxon>
        <taxon>Analgoidea</taxon>
        <taxon>Pyroglyphidae</taxon>
        <taxon>Dermatophagoidinae</taxon>
        <taxon>Dermatophagoides</taxon>
    </lineage>
</organism>
<reference evidence="1 2" key="2">
    <citation type="journal article" date="2022" name="Mol. Biol. Evol.">
        <title>Comparative Genomics Reveals Insights into the Divergent Evolution of Astigmatic Mites and Household Pest Adaptations.</title>
        <authorList>
            <person name="Xiong Q."/>
            <person name="Wan A.T."/>
            <person name="Liu X."/>
            <person name="Fung C.S."/>
            <person name="Xiao X."/>
            <person name="Malainual N."/>
            <person name="Hou J."/>
            <person name="Wang L."/>
            <person name="Wang M."/>
            <person name="Yang K.Y."/>
            <person name="Cui Y."/>
            <person name="Leung E.L."/>
            <person name="Nong W."/>
            <person name="Shin S.K."/>
            <person name="Au S.W."/>
            <person name="Jeong K.Y."/>
            <person name="Chew F.T."/>
            <person name="Hui J.H."/>
            <person name="Leung T.F."/>
            <person name="Tungtrongchitr A."/>
            <person name="Zhong N."/>
            <person name="Liu Z."/>
            <person name="Tsui S.K."/>
        </authorList>
    </citation>
    <scope>NUCLEOTIDE SEQUENCE [LARGE SCALE GENOMIC DNA]</scope>
    <source>
        <strain evidence="1">Derp</strain>
    </source>
</reference>
<gene>
    <name evidence="1" type="ORF">DERP_003178</name>
</gene>
<protein>
    <submittedName>
        <fullName evidence="1">Uncharacterized protein</fullName>
    </submittedName>
</protein>
<dbReference type="EMBL" id="NJHN03000036">
    <property type="protein sequence ID" value="KAH9422502.1"/>
    <property type="molecule type" value="Genomic_DNA"/>
</dbReference>
<evidence type="ECO:0000313" key="1">
    <source>
        <dbReference type="EMBL" id="KAH9422502.1"/>
    </source>
</evidence>
<name>A0ABQ8JJ83_DERPT</name>
<proteinExistence type="predicted"/>
<keyword evidence="2" id="KW-1185">Reference proteome</keyword>
<reference evidence="1 2" key="1">
    <citation type="journal article" date="2018" name="J. Allergy Clin. Immunol.">
        <title>High-quality assembly of Dermatophagoides pteronyssinus genome and transcriptome reveals a wide range of novel allergens.</title>
        <authorList>
            <person name="Liu X.Y."/>
            <person name="Yang K.Y."/>
            <person name="Wang M.Q."/>
            <person name="Kwok J.S."/>
            <person name="Zeng X."/>
            <person name="Yang Z."/>
            <person name="Xiao X.J."/>
            <person name="Lau C.P."/>
            <person name="Li Y."/>
            <person name="Huang Z.M."/>
            <person name="Ba J.G."/>
            <person name="Yim A.K."/>
            <person name="Ouyang C.Y."/>
            <person name="Ngai S.M."/>
            <person name="Chan T.F."/>
            <person name="Leung E.L."/>
            <person name="Liu L."/>
            <person name="Liu Z.G."/>
            <person name="Tsui S.K."/>
        </authorList>
    </citation>
    <scope>NUCLEOTIDE SEQUENCE [LARGE SCALE GENOMIC DNA]</scope>
    <source>
        <strain evidence="1">Derp</strain>
    </source>
</reference>
<evidence type="ECO:0000313" key="2">
    <source>
        <dbReference type="Proteomes" id="UP000887458"/>
    </source>
</evidence>
<dbReference type="Proteomes" id="UP000887458">
    <property type="component" value="Unassembled WGS sequence"/>
</dbReference>